<keyword evidence="1" id="KW-0175">Coiled coil</keyword>
<dbReference type="EMBL" id="LQRA01000075">
    <property type="protein sequence ID" value="KZE74883.1"/>
    <property type="molecule type" value="Genomic_DNA"/>
</dbReference>
<dbReference type="PANTHER" id="PTHR30469">
    <property type="entry name" value="MULTIDRUG RESISTANCE PROTEIN MDTA"/>
    <property type="match status" value="1"/>
</dbReference>
<dbReference type="STRING" id="1007103.GCA_000213315_00585"/>
<evidence type="ECO:0000313" key="3">
    <source>
        <dbReference type="EMBL" id="KZE74883.1"/>
    </source>
</evidence>
<feature type="coiled-coil region" evidence="1">
    <location>
        <begin position="103"/>
        <end position="177"/>
    </location>
</feature>
<dbReference type="Gene3D" id="2.40.420.20">
    <property type="match status" value="1"/>
</dbReference>
<evidence type="ECO:0000313" key="4">
    <source>
        <dbReference type="Proteomes" id="UP000076563"/>
    </source>
</evidence>
<reference evidence="4" key="1">
    <citation type="submission" date="2016-01" db="EMBL/GenBank/DDBJ databases">
        <title>Draft genome of Chromobacterium sp. F49.</title>
        <authorList>
            <person name="Hong K.W."/>
        </authorList>
    </citation>
    <scope>NUCLEOTIDE SEQUENCE [LARGE SCALE GENOMIC DNA]</scope>
    <source>
        <strain evidence="4">M63</strain>
    </source>
</reference>
<dbReference type="SUPFAM" id="SSF111369">
    <property type="entry name" value="HlyD-like secretion proteins"/>
    <property type="match status" value="1"/>
</dbReference>
<evidence type="ECO:0000256" key="1">
    <source>
        <dbReference type="SAM" id="Coils"/>
    </source>
</evidence>
<gene>
    <name evidence="3" type="ORF">AV654_28470</name>
</gene>
<dbReference type="OrthoDB" id="2547524at2"/>
<keyword evidence="2" id="KW-1133">Transmembrane helix</keyword>
<dbReference type="AlphaFoldDB" id="A0A163VH95"/>
<keyword evidence="2" id="KW-0812">Transmembrane</keyword>
<protein>
    <submittedName>
        <fullName evidence="3">RND transporter</fullName>
    </submittedName>
</protein>
<dbReference type="Gene3D" id="1.10.287.470">
    <property type="entry name" value="Helix hairpin bin"/>
    <property type="match status" value="1"/>
</dbReference>
<comment type="caution">
    <text evidence="3">The sequence shown here is derived from an EMBL/GenBank/DDBJ whole genome shotgun (WGS) entry which is preliminary data.</text>
</comment>
<name>A0A163VH95_9BACL</name>
<keyword evidence="4" id="KW-1185">Reference proteome</keyword>
<accession>A0A163VH95</accession>
<dbReference type="GO" id="GO:0015562">
    <property type="term" value="F:efflux transmembrane transporter activity"/>
    <property type="evidence" value="ECO:0007669"/>
    <property type="project" value="TreeGrafter"/>
</dbReference>
<dbReference type="Gene3D" id="2.40.50.100">
    <property type="match status" value="1"/>
</dbReference>
<dbReference type="GO" id="GO:1990281">
    <property type="term" value="C:efflux pump complex"/>
    <property type="evidence" value="ECO:0007669"/>
    <property type="project" value="TreeGrafter"/>
</dbReference>
<dbReference type="Proteomes" id="UP000076563">
    <property type="component" value="Unassembled WGS sequence"/>
</dbReference>
<evidence type="ECO:0000256" key="2">
    <source>
        <dbReference type="SAM" id="Phobius"/>
    </source>
</evidence>
<feature type="transmembrane region" description="Helical" evidence="2">
    <location>
        <begin position="18"/>
        <end position="37"/>
    </location>
</feature>
<sequence>MGPNEEPVERSRKRKLRAVFGSFIALLVLFTLFGNTLQSLTLPKVRTEKPTREGLVYTLEGSGNLKPIAEAKLTNPGGWKVKAVHVKEGDRVAKGQALVTYDSSSAERELQDEKAQLEKQQIELQNTQDRFIVSAQEADEMKKRSVSRDLEKQKIDLGIQERKIKQLEDRLASQKEIPAPFDGMVTKLNAVVGLASAGEPDVVITNESRGYRFEFIADAPLLTNLGISLEDKMQVEVQAIGDQQPTMLEGAILELADAEPRMASSSDKKANQTATIARKVVRVKVTASELKGGEQAWVKLTKRSQQEGLLISNEAIHEDRAGKFIYKVEERKGALGDVFIVRKVQIRATETNDKVTKVPEDGIVYEGDLIILESSEPLQDGNRVRLQ</sequence>
<organism evidence="3 4">
    <name type="scientific">Paenibacillus elgii</name>
    <dbReference type="NCBI Taxonomy" id="189691"/>
    <lineage>
        <taxon>Bacteria</taxon>
        <taxon>Bacillati</taxon>
        <taxon>Bacillota</taxon>
        <taxon>Bacilli</taxon>
        <taxon>Bacillales</taxon>
        <taxon>Paenibacillaceae</taxon>
        <taxon>Paenibacillus</taxon>
    </lineage>
</organism>
<keyword evidence="2" id="KW-0472">Membrane</keyword>
<dbReference type="RefSeq" id="WP_063185358.1">
    <property type="nucleotide sequence ID" value="NZ_LQRA01000075.1"/>
</dbReference>
<proteinExistence type="predicted"/>
<dbReference type="eggNOG" id="COG0845">
    <property type="taxonomic scope" value="Bacteria"/>
</dbReference>